<accession>A0A834TJB3</accession>
<dbReference type="EMBL" id="JAAIUW010000008">
    <property type="protein sequence ID" value="KAF7822159.1"/>
    <property type="molecule type" value="Genomic_DNA"/>
</dbReference>
<comment type="caution">
    <text evidence="1">The sequence shown here is derived from an EMBL/GenBank/DDBJ whole genome shotgun (WGS) entry which is preliminary data.</text>
</comment>
<evidence type="ECO:0000313" key="2">
    <source>
        <dbReference type="Proteomes" id="UP000634136"/>
    </source>
</evidence>
<name>A0A834TJB3_9FABA</name>
<organism evidence="1 2">
    <name type="scientific">Senna tora</name>
    <dbReference type="NCBI Taxonomy" id="362788"/>
    <lineage>
        <taxon>Eukaryota</taxon>
        <taxon>Viridiplantae</taxon>
        <taxon>Streptophyta</taxon>
        <taxon>Embryophyta</taxon>
        <taxon>Tracheophyta</taxon>
        <taxon>Spermatophyta</taxon>
        <taxon>Magnoliopsida</taxon>
        <taxon>eudicotyledons</taxon>
        <taxon>Gunneridae</taxon>
        <taxon>Pentapetalae</taxon>
        <taxon>rosids</taxon>
        <taxon>fabids</taxon>
        <taxon>Fabales</taxon>
        <taxon>Fabaceae</taxon>
        <taxon>Caesalpinioideae</taxon>
        <taxon>Cassia clade</taxon>
        <taxon>Senna</taxon>
    </lineage>
</organism>
<gene>
    <name evidence="1" type="ORF">G2W53_027614</name>
</gene>
<keyword evidence="2" id="KW-1185">Reference proteome</keyword>
<protein>
    <submittedName>
        <fullName evidence="1">Protein SIEVE ELEMENT OCCLUSION B-like</fullName>
    </submittedName>
</protein>
<sequence length="393" mass="45818">MVVSNSQACSGFSQTLQYTEEKGNQEYQSIRMTYDIPRFGNSFPLNRFVLSSIYDACCYEEKVALEEKIEENDEFHTECKLNYEIGSLCWFDVKFKVWKNERQISVYDPGGEVFVVPSTCLWKCPTQVLALENLGIRFCLGWIWYDDYLLVQNDEKLNIGENKALLLEGFDGVSMSMSHDKSLFRPKDENMSCISFPHNYKAYYHDFEKCIFHGRIYTYLGEVEAKAIHITEFYSLHMLWVCENLVFPFIHEREESLWKSQTWSLVILVDENHLTVLQCMSDLLSMCSLSKLFSRFLIDLGGSLLVCVNWTKFIVIKFNLEDKVDFEGEGIDMNKRAKPNMKSNSATEGKAKTTWVHYRVQFRKSREGQLLLGVFLQTRRGDSFLYTCQFSGI</sequence>
<reference evidence="1" key="1">
    <citation type="submission" date="2020-09" db="EMBL/GenBank/DDBJ databases">
        <title>Genome-Enabled Discovery of Anthraquinone Biosynthesis in Senna tora.</title>
        <authorList>
            <person name="Kang S.-H."/>
            <person name="Pandey R.P."/>
            <person name="Lee C.-M."/>
            <person name="Sim J.-S."/>
            <person name="Jeong J.-T."/>
            <person name="Choi B.-S."/>
            <person name="Jung M."/>
            <person name="Ginzburg D."/>
            <person name="Zhao K."/>
            <person name="Won S.Y."/>
            <person name="Oh T.-J."/>
            <person name="Yu Y."/>
            <person name="Kim N.-H."/>
            <person name="Lee O.R."/>
            <person name="Lee T.-H."/>
            <person name="Bashyal P."/>
            <person name="Kim T.-S."/>
            <person name="Lee W.-H."/>
            <person name="Kawkins C."/>
            <person name="Kim C.-K."/>
            <person name="Kim J.S."/>
            <person name="Ahn B.O."/>
            <person name="Rhee S.Y."/>
            <person name="Sohng J.K."/>
        </authorList>
    </citation>
    <scope>NUCLEOTIDE SEQUENCE</scope>
    <source>
        <tissue evidence="1">Leaf</tissue>
    </source>
</reference>
<evidence type="ECO:0000313" key="1">
    <source>
        <dbReference type="EMBL" id="KAF7822159.1"/>
    </source>
</evidence>
<dbReference type="AlphaFoldDB" id="A0A834TJB3"/>
<dbReference type="Proteomes" id="UP000634136">
    <property type="component" value="Unassembled WGS sequence"/>
</dbReference>
<proteinExistence type="predicted"/>